<dbReference type="InterPro" id="IPR012334">
    <property type="entry name" value="Pectin_lyas_fold"/>
</dbReference>
<gene>
    <name evidence="1" type="ORF">VZ94_17645</name>
</gene>
<dbReference type="EMBL" id="LAJX01000215">
    <property type="protein sequence ID" value="KJV05516.1"/>
    <property type="molecule type" value="Genomic_DNA"/>
</dbReference>
<name>A0A0F3IFH5_9GAMM</name>
<accession>A0A0F3IFH5</accession>
<protein>
    <recommendedName>
        <fullName evidence="3">Right handed beta helix domain-containing protein</fullName>
    </recommendedName>
</protein>
<dbReference type="SUPFAM" id="SSF51126">
    <property type="entry name" value="Pectin lyase-like"/>
    <property type="match status" value="1"/>
</dbReference>
<reference evidence="2" key="1">
    <citation type="submission" date="2015-03" db="EMBL/GenBank/DDBJ databases">
        <title>Draft genome sequence of a novel methanotroph (Sn10-6) isolated from flooded ricefield rhizosphere in India.</title>
        <authorList>
            <person name="Pandit P.S."/>
            <person name="Pore S.D."/>
            <person name="Arora P."/>
            <person name="Kapse N.G."/>
            <person name="Dhakephalkar P.K."/>
            <person name="Rahalkar M.C."/>
        </authorList>
    </citation>
    <scope>NUCLEOTIDE SEQUENCE [LARGE SCALE GENOMIC DNA]</scope>
    <source>
        <strain evidence="2">Sn10-6</strain>
    </source>
</reference>
<evidence type="ECO:0008006" key="3">
    <source>
        <dbReference type="Google" id="ProtNLM"/>
    </source>
</evidence>
<proteinExistence type="predicted"/>
<keyword evidence="2" id="KW-1185">Reference proteome</keyword>
<evidence type="ECO:0000313" key="1">
    <source>
        <dbReference type="EMBL" id="KJV05516.1"/>
    </source>
</evidence>
<dbReference type="Proteomes" id="UP000033684">
    <property type="component" value="Unassembled WGS sequence"/>
</dbReference>
<dbReference type="InterPro" id="IPR011050">
    <property type="entry name" value="Pectin_lyase_fold/virulence"/>
</dbReference>
<organism evidence="1 2">
    <name type="scientific">Methylocucumis oryzae</name>
    <dbReference type="NCBI Taxonomy" id="1632867"/>
    <lineage>
        <taxon>Bacteria</taxon>
        <taxon>Pseudomonadati</taxon>
        <taxon>Pseudomonadota</taxon>
        <taxon>Gammaproteobacteria</taxon>
        <taxon>Methylococcales</taxon>
        <taxon>Methylococcaceae</taxon>
        <taxon>Methylocucumis</taxon>
    </lineage>
</organism>
<evidence type="ECO:0000313" key="2">
    <source>
        <dbReference type="Proteomes" id="UP000033684"/>
    </source>
</evidence>
<dbReference type="AlphaFoldDB" id="A0A0F3IFH5"/>
<comment type="caution">
    <text evidence="1">The sequence shown here is derived from an EMBL/GenBank/DDBJ whole genome shotgun (WGS) entry which is preliminary data.</text>
</comment>
<sequence length="196" mass="21384">MKGGDAIAFCRGGKFTLSTVNPPGLYNPNCSATNPCRIEDYYQVDATKTAKPFITNTKGGVFKFQDPGDPDKDGGYLVKNLYIKGGGIGEGVFIHNDVDDLTIDNLTIEGFEEGIQAALSNTITSANVNGQNDRLIIKNSSIINNLKQGFLGSCNDCLIEGNKFDNNGFSMKIFTHNIYFGGKNSKKCYYKKQYAT</sequence>
<dbReference type="Gene3D" id="2.160.20.10">
    <property type="entry name" value="Single-stranded right-handed beta-helix, Pectin lyase-like"/>
    <property type="match status" value="1"/>
</dbReference>
<reference evidence="1 2" key="2">
    <citation type="journal article" date="2016" name="Microb. Ecol.">
        <title>Genome Characteristics of a Novel Type I Methanotroph (Sn10-6) Isolated from a Flooded Indian Rice Field.</title>
        <authorList>
            <person name="Rahalkar M.C."/>
            <person name="Pandit P.S."/>
            <person name="Dhakephalkar P.K."/>
            <person name="Pore S."/>
            <person name="Arora P."/>
            <person name="Kapse N."/>
        </authorList>
    </citation>
    <scope>NUCLEOTIDE SEQUENCE [LARGE SCALE GENOMIC DNA]</scope>
    <source>
        <strain evidence="1 2">Sn10-6</strain>
    </source>
</reference>